<proteinExistence type="predicted"/>
<organism evidence="3 4">
    <name type="scientific">Argiope bruennichi</name>
    <name type="common">Wasp spider</name>
    <name type="synonym">Aranea bruennichi</name>
    <dbReference type="NCBI Taxonomy" id="94029"/>
    <lineage>
        <taxon>Eukaryota</taxon>
        <taxon>Metazoa</taxon>
        <taxon>Ecdysozoa</taxon>
        <taxon>Arthropoda</taxon>
        <taxon>Chelicerata</taxon>
        <taxon>Arachnida</taxon>
        <taxon>Araneae</taxon>
        <taxon>Araneomorphae</taxon>
        <taxon>Entelegynae</taxon>
        <taxon>Araneoidea</taxon>
        <taxon>Araneidae</taxon>
        <taxon>Argiope</taxon>
    </lineage>
</organism>
<dbReference type="FunFam" id="3.40.50.11500:FF:000004">
    <property type="entry name" value="DENN domain-containing protein 2C isoform X1"/>
    <property type="match status" value="1"/>
</dbReference>
<feature type="compositionally biased region" description="Low complexity" evidence="1">
    <location>
        <begin position="216"/>
        <end position="225"/>
    </location>
</feature>
<dbReference type="InterPro" id="IPR005113">
    <property type="entry name" value="uDENN_dom"/>
</dbReference>
<protein>
    <submittedName>
        <fullName evidence="3">DENN domain-containing protein 2B</fullName>
    </submittedName>
</protein>
<feature type="compositionally biased region" description="Polar residues" evidence="1">
    <location>
        <begin position="139"/>
        <end position="153"/>
    </location>
</feature>
<dbReference type="PANTHER" id="PTHR15288">
    <property type="entry name" value="DENN DOMAIN-CONTAINING PROTEIN 2"/>
    <property type="match status" value="1"/>
</dbReference>
<evidence type="ECO:0000259" key="2">
    <source>
        <dbReference type="PROSITE" id="PS50211"/>
    </source>
</evidence>
<dbReference type="InterPro" id="IPR051942">
    <property type="entry name" value="DENN_domain_containing_2"/>
</dbReference>
<dbReference type="Gene3D" id="3.40.50.11500">
    <property type="match status" value="1"/>
</dbReference>
<feature type="domain" description="UDENN" evidence="2">
    <location>
        <begin position="421"/>
        <end position="810"/>
    </location>
</feature>
<accession>A0A8T0E341</accession>
<dbReference type="InterPro" id="IPR001194">
    <property type="entry name" value="cDENN_dom"/>
</dbReference>
<dbReference type="SMART" id="SM00801">
    <property type="entry name" value="dDENN"/>
    <property type="match status" value="1"/>
</dbReference>
<gene>
    <name evidence="3" type="ORF">HNY73_022667</name>
</gene>
<dbReference type="Pfam" id="PF03456">
    <property type="entry name" value="uDENN"/>
    <property type="match status" value="1"/>
</dbReference>
<dbReference type="Pfam" id="PF02141">
    <property type="entry name" value="DENN"/>
    <property type="match status" value="1"/>
</dbReference>
<feature type="compositionally biased region" description="Polar residues" evidence="1">
    <location>
        <begin position="165"/>
        <end position="181"/>
    </location>
</feature>
<evidence type="ECO:0000256" key="1">
    <source>
        <dbReference type="SAM" id="MobiDB-lite"/>
    </source>
</evidence>
<dbReference type="InterPro" id="IPR037516">
    <property type="entry name" value="Tripartite_DENN"/>
</dbReference>
<dbReference type="Gene3D" id="3.30.450.200">
    <property type="match status" value="1"/>
</dbReference>
<keyword evidence="4" id="KW-1185">Reference proteome</keyword>
<reference evidence="3" key="2">
    <citation type="submission" date="2020-06" db="EMBL/GenBank/DDBJ databases">
        <authorList>
            <person name="Sheffer M."/>
        </authorList>
    </citation>
    <scope>NUCLEOTIDE SEQUENCE</scope>
</reference>
<feature type="compositionally biased region" description="Basic and acidic residues" evidence="1">
    <location>
        <begin position="182"/>
        <end position="212"/>
    </location>
</feature>
<evidence type="ECO:0000313" key="4">
    <source>
        <dbReference type="Proteomes" id="UP000807504"/>
    </source>
</evidence>
<feature type="region of interest" description="Disordered" evidence="1">
    <location>
        <begin position="139"/>
        <end position="262"/>
    </location>
</feature>
<dbReference type="EMBL" id="JABXBU010002231">
    <property type="protein sequence ID" value="KAF8764607.1"/>
    <property type="molecule type" value="Genomic_DNA"/>
</dbReference>
<dbReference type="InterPro" id="IPR005112">
    <property type="entry name" value="dDENN_dom"/>
</dbReference>
<dbReference type="Pfam" id="PF03455">
    <property type="entry name" value="dDENN"/>
    <property type="match status" value="1"/>
</dbReference>
<dbReference type="PROSITE" id="PS50211">
    <property type="entry name" value="DENN"/>
    <property type="match status" value="1"/>
</dbReference>
<dbReference type="AlphaFoldDB" id="A0A8T0E341"/>
<dbReference type="InterPro" id="IPR043153">
    <property type="entry name" value="DENN_C"/>
</dbReference>
<name>A0A8T0E341_ARGBR</name>
<dbReference type="Proteomes" id="UP000807504">
    <property type="component" value="Unassembled WGS sequence"/>
</dbReference>
<evidence type="ECO:0000313" key="3">
    <source>
        <dbReference type="EMBL" id="KAF8764607.1"/>
    </source>
</evidence>
<reference evidence="3" key="1">
    <citation type="journal article" date="2020" name="bioRxiv">
        <title>Chromosome-level reference genome of the European wasp spider Argiope bruennichi: a resource for studies on range expansion and evolutionary adaptation.</title>
        <authorList>
            <person name="Sheffer M.M."/>
            <person name="Hoppe A."/>
            <person name="Krehenwinkel H."/>
            <person name="Uhl G."/>
            <person name="Kuss A.W."/>
            <person name="Jensen L."/>
            <person name="Jensen C."/>
            <person name="Gillespie R.G."/>
            <person name="Hoff K.J."/>
            <person name="Prost S."/>
        </authorList>
    </citation>
    <scope>NUCLEOTIDE SEQUENCE</scope>
</reference>
<dbReference type="PANTHER" id="PTHR15288:SF0">
    <property type="entry name" value="UDENN DOMAIN-CONTAINING PROTEIN"/>
    <property type="match status" value="1"/>
</dbReference>
<dbReference type="SMART" id="SM00799">
    <property type="entry name" value="DENN"/>
    <property type="match status" value="1"/>
</dbReference>
<feature type="compositionally biased region" description="Polar residues" evidence="1">
    <location>
        <begin position="251"/>
        <end position="260"/>
    </location>
</feature>
<comment type="caution">
    <text evidence="3">The sequence shown here is derived from an EMBL/GenBank/DDBJ whole genome shotgun (WGS) entry which is preliminary data.</text>
</comment>
<sequence>MNNKPVSFIRENKFKKVNESPVAGKANVNIKEIRKKFENLSDGVNNESNKVPVVPLRKNKVIIDSNVKKLEKTHVPEPILKPNNWPSQSNNETTHKKCISVKERTKLFEGSNEIKCDSTNNTVTHANVSVNNITSQSSDTFRTKLSNSTSRNEFVTPPAKPPRTFASSDKSILQNSTNGSMEKNDVYRKHSASDFENSRRKQNGEFYAETKPRPCSSFSFESNSSKNVMNSPRLMSAPEIPTRSEYGDLTPKTSNQSSKTHGLRSYFKNLSNTANTICEKVKQSKMFVDLTPTTVSPPKHYGTLKKSRSEEHIYAEPYTEMKQNGKTVEGTKKMDELHYMCTPLIKPKVPEKKVEKSVFNRQCVRDMIYGSFAPLRTVPKENQDSKVEDATECDVSMKAIQDRIIYVKSVRQVSRSNICIAPKLYEALYFINISESQPEIKHSFPLKVPEEYKFSLLPHICFPDVVHFKVASSYQSATFHFTLFDKGEKIFGYCLRIMGWPKNELGEHPLCVKLPVAICILSKFNAPLFYNKLLSELEKHLALSRAQCFKYIRSLQKLGVPNAGASISIPDYSECSEEDRVVIARPLDSHSVSCDFTRALQLLDVEILVKAVASLLLERRVLLFSSTTSNLYECCKAISSLLYPFEWPHMYIPVLPSCLTVQCCSETPYILGLSNNNYNSVLELLAEHEVLIINIDKGLIVKSYGDEDTILPKKIQKAVITALHLAKNMTDPTEMLRDVMISEAFVHLFVEMVGHYENHLVQQNDKLTFQKEAFLRNAFFYSVQSFLQWFSETQMFDTFINECIWRANYRSICQSNQRTFFEKRVDEYKWELSHDAEKFSRRIEKTVRNLGEMIIHKLKI</sequence>